<name>A0A067SXI5_GALM3</name>
<dbReference type="SUPFAM" id="SSF54211">
    <property type="entry name" value="Ribosomal protein S5 domain 2-like"/>
    <property type="match status" value="1"/>
</dbReference>
<keyword evidence="5" id="KW-1185">Reference proteome</keyword>
<dbReference type="PANTHER" id="PTHR16301:SF25">
    <property type="entry name" value="PROTEIN IMPACT"/>
    <property type="match status" value="1"/>
</dbReference>
<dbReference type="GO" id="GO:0005737">
    <property type="term" value="C:cytoplasm"/>
    <property type="evidence" value="ECO:0007669"/>
    <property type="project" value="TreeGrafter"/>
</dbReference>
<dbReference type="InterPro" id="IPR036956">
    <property type="entry name" value="Impact_N_sf"/>
</dbReference>
<feature type="domain" description="Impact N-terminal" evidence="3">
    <location>
        <begin position="62"/>
        <end position="179"/>
    </location>
</feature>
<proteinExistence type="inferred from homology"/>
<dbReference type="InterPro" id="IPR020569">
    <property type="entry name" value="UPF0029_Impact_CS"/>
</dbReference>
<dbReference type="GO" id="GO:0006446">
    <property type="term" value="P:regulation of translational initiation"/>
    <property type="evidence" value="ECO:0007669"/>
    <property type="project" value="TreeGrafter"/>
</dbReference>
<dbReference type="InterPro" id="IPR023582">
    <property type="entry name" value="Impact"/>
</dbReference>
<evidence type="ECO:0000256" key="1">
    <source>
        <dbReference type="ARBA" id="ARBA00007665"/>
    </source>
</evidence>
<dbReference type="OrthoDB" id="69641at2759"/>
<comment type="similarity">
    <text evidence="1">Belongs to the IMPACT family.</text>
</comment>
<dbReference type="InterPro" id="IPR001498">
    <property type="entry name" value="Impact_N"/>
</dbReference>
<dbReference type="STRING" id="685588.A0A067SXI5"/>
<gene>
    <name evidence="4" type="ORF">GALMADRAFT_140288</name>
</gene>
<accession>A0A067SXI5</accession>
<feature type="compositionally biased region" description="Polar residues" evidence="2">
    <location>
        <begin position="216"/>
        <end position="233"/>
    </location>
</feature>
<organism evidence="4 5">
    <name type="scientific">Galerina marginata (strain CBS 339.88)</name>
    <dbReference type="NCBI Taxonomy" id="685588"/>
    <lineage>
        <taxon>Eukaryota</taxon>
        <taxon>Fungi</taxon>
        <taxon>Dikarya</taxon>
        <taxon>Basidiomycota</taxon>
        <taxon>Agaricomycotina</taxon>
        <taxon>Agaricomycetes</taxon>
        <taxon>Agaricomycetidae</taxon>
        <taxon>Agaricales</taxon>
        <taxon>Agaricineae</taxon>
        <taxon>Strophariaceae</taxon>
        <taxon>Galerina</taxon>
    </lineage>
</organism>
<feature type="region of interest" description="Disordered" evidence="2">
    <location>
        <begin position="216"/>
        <end position="236"/>
    </location>
</feature>
<dbReference type="EMBL" id="KL142380">
    <property type="protein sequence ID" value="KDR75665.1"/>
    <property type="molecule type" value="Genomic_DNA"/>
</dbReference>
<dbReference type="PROSITE" id="PS00910">
    <property type="entry name" value="UPF0029"/>
    <property type="match status" value="1"/>
</dbReference>
<sequence length="274" mass="30293">MGGRRGPSPLETNTNKAFSIVNDMSQSDIFLSKELDGSLDAFITSARPQPEPIFTSQEVRDRGSIFVANVYAATTQEEASARVKHLKHVIHRAKKATHEISAWRCMVLKPGRTGLVGPDDFELQQGSKDDGESWAGGKVLKVMQNLAVIDAVVIVSRWYGGTLLGPARFSHIETCAMEVCKEFKRSEELQDCLATLRTLDDLLSFHRERLAALTSTENGDTGDSLQDMTNSTSKESKKLEYKHLDVTKAKRLIQARENAIKSVKALIAKKSNTT</sequence>
<dbReference type="InterPro" id="IPR020568">
    <property type="entry name" value="Ribosomal_Su5_D2-typ_SF"/>
</dbReference>
<dbReference type="Gene3D" id="3.30.230.30">
    <property type="entry name" value="Impact, N-terminal domain"/>
    <property type="match status" value="1"/>
</dbReference>
<dbReference type="Pfam" id="PF01205">
    <property type="entry name" value="Impact_N"/>
    <property type="match status" value="1"/>
</dbReference>
<dbReference type="AlphaFoldDB" id="A0A067SXI5"/>
<reference evidence="5" key="1">
    <citation type="journal article" date="2014" name="Proc. Natl. Acad. Sci. U.S.A.">
        <title>Extensive sampling of basidiomycete genomes demonstrates inadequacy of the white-rot/brown-rot paradigm for wood decay fungi.</title>
        <authorList>
            <person name="Riley R."/>
            <person name="Salamov A.A."/>
            <person name="Brown D.W."/>
            <person name="Nagy L.G."/>
            <person name="Floudas D."/>
            <person name="Held B.W."/>
            <person name="Levasseur A."/>
            <person name="Lombard V."/>
            <person name="Morin E."/>
            <person name="Otillar R."/>
            <person name="Lindquist E.A."/>
            <person name="Sun H."/>
            <person name="LaButti K.M."/>
            <person name="Schmutz J."/>
            <person name="Jabbour D."/>
            <person name="Luo H."/>
            <person name="Baker S.E."/>
            <person name="Pisabarro A.G."/>
            <person name="Walton J.D."/>
            <person name="Blanchette R.A."/>
            <person name="Henrissat B."/>
            <person name="Martin F."/>
            <person name="Cullen D."/>
            <person name="Hibbett D.S."/>
            <person name="Grigoriev I.V."/>
        </authorList>
    </citation>
    <scope>NUCLEOTIDE SEQUENCE [LARGE SCALE GENOMIC DNA]</scope>
    <source>
        <strain evidence="5">CBS 339.88</strain>
    </source>
</reference>
<evidence type="ECO:0000313" key="5">
    <source>
        <dbReference type="Proteomes" id="UP000027222"/>
    </source>
</evidence>
<dbReference type="PANTHER" id="PTHR16301">
    <property type="entry name" value="IMPACT-RELATED"/>
    <property type="match status" value="1"/>
</dbReference>
<evidence type="ECO:0000313" key="4">
    <source>
        <dbReference type="EMBL" id="KDR75665.1"/>
    </source>
</evidence>
<dbReference type="Proteomes" id="UP000027222">
    <property type="component" value="Unassembled WGS sequence"/>
</dbReference>
<protein>
    <recommendedName>
        <fullName evidence="3">Impact N-terminal domain-containing protein</fullName>
    </recommendedName>
</protein>
<dbReference type="HOGENOM" id="CLU_075864_0_0_1"/>
<dbReference type="GO" id="GO:0140469">
    <property type="term" value="P:GCN2-mediated signaling"/>
    <property type="evidence" value="ECO:0007669"/>
    <property type="project" value="TreeGrafter"/>
</dbReference>
<evidence type="ECO:0000259" key="3">
    <source>
        <dbReference type="Pfam" id="PF01205"/>
    </source>
</evidence>
<evidence type="ECO:0000256" key="2">
    <source>
        <dbReference type="SAM" id="MobiDB-lite"/>
    </source>
</evidence>